<dbReference type="AlphaFoldDB" id="A0A483TJJ4"/>
<name>A0A483TJJ4_KLEPN</name>
<evidence type="ECO:0000256" key="2">
    <source>
        <dbReference type="SAM" id="Phobius"/>
    </source>
</evidence>
<keyword evidence="2" id="KW-1133">Transmembrane helix</keyword>
<reference evidence="3" key="2">
    <citation type="submission" date="2023-07" db="EMBL/GenBank/DDBJ databases">
        <authorList>
            <person name="Peng Z."/>
        </authorList>
    </citation>
    <scope>NUCLEOTIDE SEQUENCE</scope>
    <source>
        <strain evidence="3">KP219</strain>
    </source>
</reference>
<dbReference type="EMBL" id="SDCK01000061">
    <property type="protein sequence ID" value="TCX43604.1"/>
    <property type="molecule type" value="Genomic_DNA"/>
</dbReference>
<reference evidence="9" key="1">
    <citation type="submission" date="2019-01" db="EMBL/GenBank/DDBJ databases">
        <authorList>
            <person name="Lista F."/>
            <person name="Anselmo A."/>
        </authorList>
    </citation>
    <scope>NUCLEOTIDE SEQUENCE</scope>
    <source>
        <strain evidence="5">12S</strain>
        <strain evidence="9">14R</strain>
        <strain evidence="6">14S</strain>
        <strain evidence="4">16S</strain>
        <strain evidence="8">6S</strain>
        <strain evidence="7">7S</strain>
    </source>
</reference>
<feature type="region of interest" description="Disordered" evidence="1">
    <location>
        <begin position="42"/>
        <end position="81"/>
    </location>
</feature>
<dbReference type="EMBL" id="SDCG01000051">
    <property type="protein sequence ID" value="TCX17244.1"/>
    <property type="molecule type" value="Genomic_DNA"/>
</dbReference>
<keyword evidence="2" id="KW-0472">Membrane</keyword>
<evidence type="ECO:0000256" key="1">
    <source>
        <dbReference type="SAM" id="MobiDB-lite"/>
    </source>
</evidence>
<dbReference type="EMBL" id="SDCQ01000028">
    <property type="protein sequence ID" value="TCX85334.1"/>
    <property type="molecule type" value="Genomic_DNA"/>
</dbReference>
<dbReference type="EMBL" id="SDCP01000078">
    <property type="protein sequence ID" value="TCX75963.1"/>
    <property type="molecule type" value="Genomic_DNA"/>
</dbReference>
<evidence type="ECO:0000313" key="5">
    <source>
        <dbReference type="EMBL" id="TCX43604.1"/>
    </source>
</evidence>
<keyword evidence="2" id="KW-0812">Transmembrane</keyword>
<organism evidence="9">
    <name type="scientific">Klebsiella pneumoniae</name>
    <dbReference type="NCBI Taxonomy" id="573"/>
    <lineage>
        <taxon>Bacteria</taxon>
        <taxon>Pseudomonadati</taxon>
        <taxon>Pseudomonadota</taxon>
        <taxon>Gammaproteobacteria</taxon>
        <taxon>Enterobacterales</taxon>
        <taxon>Enterobacteriaceae</taxon>
        <taxon>Klebsiella/Raoultella group</taxon>
        <taxon>Klebsiella</taxon>
        <taxon>Klebsiella pneumoniae complex</taxon>
    </lineage>
</organism>
<feature type="transmembrane region" description="Helical" evidence="2">
    <location>
        <begin position="13"/>
        <end position="38"/>
    </location>
</feature>
<dbReference type="EMBL" id="JAUUIA010000003">
    <property type="protein sequence ID" value="MDP0966573.1"/>
    <property type="molecule type" value="Genomic_DNA"/>
</dbReference>
<gene>
    <name evidence="4" type="ORF">ETE70_27865</name>
    <name evidence="5" type="ORF">ETE72_27830</name>
    <name evidence="8" type="ORF">ETE87_22100</name>
    <name evidence="7" type="ORF">ETE99_27640</name>
    <name evidence="6" type="ORF">ETF02_02075</name>
    <name evidence="9" type="ORF">ETH45_26505</name>
    <name evidence="3" type="ORF">Q6294_05885</name>
</gene>
<evidence type="ECO:0000313" key="4">
    <source>
        <dbReference type="EMBL" id="TCX17244.1"/>
    </source>
</evidence>
<proteinExistence type="predicted"/>
<dbReference type="RefSeq" id="WP_071785618.1">
    <property type="nucleotide sequence ID" value="NZ_CAAGTP010000002.1"/>
</dbReference>
<feature type="compositionally biased region" description="Basic and acidic residues" evidence="1">
    <location>
        <begin position="71"/>
        <end position="81"/>
    </location>
</feature>
<dbReference type="EMBL" id="SDCI01000001">
    <property type="protein sequence ID" value="TCX48456.1"/>
    <property type="molecule type" value="Genomic_DNA"/>
</dbReference>
<evidence type="ECO:0000313" key="7">
    <source>
        <dbReference type="EMBL" id="TCX75963.1"/>
    </source>
</evidence>
<protein>
    <submittedName>
        <fullName evidence="9">Uncharacterized protein</fullName>
    </submittedName>
</protein>
<comment type="caution">
    <text evidence="9">The sequence shown here is derived from an EMBL/GenBank/DDBJ whole genome shotgun (WGS) entry which is preliminary data.</text>
</comment>
<dbReference type="Proteomes" id="UP001244490">
    <property type="component" value="Unassembled WGS sequence"/>
</dbReference>
<evidence type="ECO:0000313" key="6">
    <source>
        <dbReference type="EMBL" id="TCX48456.1"/>
    </source>
</evidence>
<evidence type="ECO:0000313" key="8">
    <source>
        <dbReference type="EMBL" id="TCX85334.1"/>
    </source>
</evidence>
<sequence length="81" mass="8861">MKDSDKASPQSDVWAMIFNGLVEAIKMIFSVILAIAAAGSKTSHPATPSMESEDHHSGFRNGHSGPGYYDSNDHKLRHFDD</sequence>
<evidence type="ECO:0000313" key="3">
    <source>
        <dbReference type="EMBL" id="MDP0966573.1"/>
    </source>
</evidence>
<evidence type="ECO:0000313" key="9">
    <source>
        <dbReference type="EMBL" id="TCY61532.1"/>
    </source>
</evidence>
<accession>A0A483TJJ4</accession>
<dbReference type="EMBL" id="SDDH01000094">
    <property type="protein sequence ID" value="TCY61532.1"/>
    <property type="molecule type" value="Genomic_DNA"/>
</dbReference>